<evidence type="ECO:0000259" key="11">
    <source>
        <dbReference type="PROSITE" id="PS51459"/>
    </source>
</evidence>
<dbReference type="SUPFAM" id="SSF140931">
    <property type="entry name" value="Fic-like"/>
    <property type="match status" value="1"/>
</dbReference>
<evidence type="ECO:0000256" key="2">
    <source>
        <dbReference type="ARBA" id="ARBA00022692"/>
    </source>
</evidence>
<accession>A0AA88KXF9</accession>
<keyword evidence="3" id="KW-0677">Repeat</keyword>
<evidence type="ECO:0000256" key="4">
    <source>
        <dbReference type="ARBA" id="ARBA00022741"/>
    </source>
</evidence>
<dbReference type="PANTHER" id="PTHR13504:SF34">
    <property type="entry name" value="PROTEIN ADENYLYLTRANSFERASE FICD"/>
    <property type="match status" value="1"/>
</dbReference>
<dbReference type="InterPro" id="IPR040198">
    <property type="entry name" value="Fido_containing"/>
</dbReference>
<gene>
    <name evidence="12" type="ORF">QYM36_012340</name>
</gene>
<dbReference type="EMBL" id="JAVRJZ010000016">
    <property type="protein sequence ID" value="KAK2711133.1"/>
    <property type="molecule type" value="Genomic_DNA"/>
</dbReference>
<feature type="binding site" evidence="10">
    <location>
        <begin position="186"/>
        <end position="193"/>
    </location>
    <ligand>
        <name>ATP</name>
        <dbReference type="ChEBI" id="CHEBI:30616"/>
    </ligand>
</feature>
<reference evidence="12" key="1">
    <citation type="submission" date="2023-07" db="EMBL/GenBank/DDBJ databases">
        <title>Chromosome-level genome assembly of Artemia franciscana.</title>
        <authorList>
            <person name="Jo E."/>
        </authorList>
    </citation>
    <scope>NUCLEOTIDE SEQUENCE</scope>
    <source>
        <tissue evidence="12">Whole body</tissue>
    </source>
</reference>
<name>A0AA88KXF9_ARTSF</name>
<dbReference type="AlphaFoldDB" id="A0AA88KXF9"/>
<evidence type="ECO:0000256" key="1">
    <source>
        <dbReference type="ARBA" id="ARBA00004167"/>
    </source>
</evidence>
<dbReference type="InterPro" id="IPR003812">
    <property type="entry name" value="Fido"/>
</dbReference>
<evidence type="ECO:0000313" key="13">
    <source>
        <dbReference type="Proteomes" id="UP001187531"/>
    </source>
</evidence>
<evidence type="ECO:0000256" key="9">
    <source>
        <dbReference type="PIRSR" id="PIRSR640198-1"/>
    </source>
</evidence>
<feature type="domain" description="Fido" evidence="11">
    <location>
        <begin position="104"/>
        <end position="239"/>
    </location>
</feature>
<dbReference type="InterPro" id="IPR036597">
    <property type="entry name" value="Fido-like_dom_sf"/>
</dbReference>
<keyword evidence="13" id="KW-1185">Reference proteome</keyword>
<evidence type="ECO:0000313" key="12">
    <source>
        <dbReference type="EMBL" id="KAK2711133.1"/>
    </source>
</evidence>
<evidence type="ECO:0000256" key="10">
    <source>
        <dbReference type="PIRSR" id="PIRSR640198-2"/>
    </source>
</evidence>
<keyword evidence="2" id="KW-0812">Transmembrane</keyword>
<evidence type="ECO:0000256" key="8">
    <source>
        <dbReference type="ARBA" id="ARBA00023136"/>
    </source>
</evidence>
<comment type="caution">
    <text evidence="12">The sequence shown here is derived from an EMBL/GenBank/DDBJ whole genome shotgun (WGS) entry which is preliminary data.</text>
</comment>
<evidence type="ECO:0000256" key="5">
    <source>
        <dbReference type="ARBA" id="ARBA00022803"/>
    </source>
</evidence>
<proteinExistence type="predicted"/>
<dbReference type="GO" id="GO:0005524">
    <property type="term" value="F:ATP binding"/>
    <property type="evidence" value="ECO:0007669"/>
    <property type="project" value="UniProtKB-KW"/>
</dbReference>
<dbReference type="Proteomes" id="UP001187531">
    <property type="component" value="Unassembled WGS sequence"/>
</dbReference>
<dbReference type="PANTHER" id="PTHR13504">
    <property type="entry name" value="FIDO DOMAIN-CONTAINING PROTEIN DDB_G0283145"/>
    <property type="match status" value="1"/>
</dbReference>
<dbReference type="PROSITE" id="PS51459">
    <property type="entry name" value="FIDO"/>
    <property type="match status" value="1"/>
</dbReference>
<feature type="active site" evidence="9">
    <location>
        <position position="182"/>
    </location>
</feature>
<keyword evidence="7" id="KW-1133">Transmembrane helix</keyword>
<comment type="subcellular location">
    <subcellularLocation>
        <location evidence="1">Membrane</location>
        <topology evidence="1">Single-pass membrane protein</topology>
    </subcellularLocation>
</comment>
<dbReference type="GO" id="GO:0016020">
    <property type="term" value="C:membrane"/>
    <property type="evidence" value="ECO:0007669"/>
    <property type="project" value="UniProtKB-SubCell"/>
</dbReference>
<keyword evidence="5" id="KW-0802">TPR repeat</keyword>
<evidence type="ECO:0000256" key="6">
    <source>
        <dbReference type="ARBA" id="ARBA00022840"/>
    </source>
</evidence>
<protein>
    <recommendedName>
        <fullName evidence="11">Fido domain-containing protein</fullName>
    </recommendedName>
</protein>
<evidence type="ECO:0000256" key="7">
    <source>
        <dbReference type="ARBA" id="ARBA00022989"/>
    </source>
</evidence>
<organism evidence="12 13">
    <name type="scientific">Artemia franciscana</name>
    <name type="common">Brine shrimp</name>
    <name type="synonym">Artemia sanfranciscana</name>
    <dbReference type="NCBI Taxonomy" id="6661"/>
    <lineage>
        <taxon>Eukaryota</taxon>
        <taxon>Metazoa</taxon>
        <taxon>Ecdysozoa</taxon>
        <taxon>Arthropoda</taxon>
        <taxon>Crustacea</taxon>
        <taxon>Branchiopoda</taxon>
        <taxon>Anostraca</taxon>
        <taxon>Artemiidae</taxon>
        <taxon>Artemia</taxon>
    </lineage>
</organism>
<keyword evidence="6 10" id="KW-0067">ATP-binding</keyword>
<keyword evidence="4 10" id="KW-0547">Nucleotide-binding</keyword>
<feature type="binding site" evidence="10">
    <location>
        <begin position="135"/>
        <end position="138"/>
    </location>
    <ligand>
        <name>ATP</name>
        <dbReference type="ChEBI" id="CHEBI:30616"/>
    </ligand>
</feature>
<dbReference type="Gene3D" id="1.10.3290.10">
    <property type="entry name" value="Fido-like domain"/>
    <property type="match status" value="2"/>
</dbReference>
<evidence type="ECO:0000256" key="3">
    <source>
        <dbReference type="ARBA" id="ARBA00022737"/>
    </source>
</evidence>
<keyword evidence="8" id="KW-0472">Membrane</keyword>
<dbReference type="Pfam" id="PF02661">
    <property type="entry name" value="Fic"/>
    <property type="match status" value="1"/>
</dbReference>
<sequence>MKPTETKTTVKERDECLLPSIVKESDKSLAKGNNQTFEEKIRMMNERRDIFNKNNWEPKEIIQLENAANYPNSSLLKIDVDEIVGLRKAVDYLQSILLNKEAKITEDVILELHRRVLGRVNPEESGVYRSVQVTVGGHKPPDPEELESLMTEFFNWLNSDDAKRLHPIRYAAMAHFKLVSIHPFVDGNGRVSRLLMNLVLLLERYPIVIIKNSKKRQYFKAIRDGDLGDISPFIRFVAQEVEETLDFFLSAMSDLCSCKSAKETKPTVEEQDECLLQRIAKKRDESLIAPDQLTDDLFKKIREVSIENEYRYIYNSAAIEGNTLTLEQVRYVLEHPDIFNKTNCEPKETKESKFLRIHRHRILAEVETQVVPE</sequence>